<dbReference type="SUPFAM" id="SSF52540">
    <property type="entry name" value="P-loop containing nucleoside triphosphate hydrolases"/>
    <property type="match status" value="1"/>
</dbReference>
<gene>
    <name evidence="2" type="ORF">CNX65_05425</name>
</gene>
<dbReference type="InterPro" id="IPR011990">
    <property type="entry name" value="TPR-like_helical_dom_sf"/>
</dbReference>
<keyword evidence="3" id="KW-1185">Reference proteome</keyword>
<dbReference type="EMBL" id="CP023445">
    <property type="protein sequence ID" value="ATE52792.1"/>
    <property type="molecule type" value="Genomic_DNA"/>
</dbReference>
<organism evidence="2 3">
    <name type="scientific">Actinosynnema pretiosum</name>
    <dbReference type="NCBI Taxonomy" id="42197"/>
    <lineage>
        <taxon>Bacteria</taxon>
        <taxon>Bacillati</taxon>
        <taxon>Actinomycetota</taxon>
        <taxon>Actinomycetes</taxon>
        <taxon>Pseudonocardiales</taxon>
        <taxon>Pseudonocardiaceae</taxon>
        <taxon>Actinosynnema</taxon>
    </lineage>
</organism>
<reference evidence="2" key="1">
    <citation type="submission" date="2017-09" db="EMBL/GenBank/DDBJ databases">
        <title>Complete Genome Sequence of ansamitocin-producing Bacterium Actinosynnema pretiosum X47.</title>
        <authorList>
            <person name="Cao G."/>
            <person name="Zong G."/>
            <person name="Zhong C."/>
            <person name="Fu J."/>
        </authorList>
    </citation>
    <scope>NUCLEOTIDE SEQUENCE [LARGE SCALE GENOMIC DNA]</scope>
    <source>
        <strain evidence="2">X47</strain>
    </source>
</reference>
<dbReference type="AlphaFoldDB" id="A0A290Z1C1"/>
<evidence type="ECO:0000256" key="1">
    <source>
        <dbReference type="SAM" id="MobiDB-lite"/>
    </source>
</evidence>
<dbReference type="InterPro" id="IPR027417">
    <property type="entry name" value="P-loop_NTPase"/>
</dbReference>
<evidence type="ECO:0000313" key="2">
    <source>
        <dbReference type="EMBL" id="ATE52792.1"/>
    </source>
</evidence>
<dbReference type="Proteomes" id="UP000218505">
    <property type="component" value="Chromosome"/>
</dbReference>
<accession>A0A290Z1C1</accession>
<proteinExistence type="predicted"/>
<dbReference type="Gene3D" id="1.25.40.10">
    <property type="entry name" value="Tetratricopeptide repeat domain"/>
    <property type="match status" value="1"/>
</dbReference>
<protein>
    <submittedName>
        <fullName evidence="2">Uncharacterized protein</fullName>
    </submittedName>
</protein>
<name>A0A290Z1C1_9PSEU</name>
<feature type="region of interest" description="Disordered" evidence="1">
    <location>
        <begin position="801"/>
        <end position="830"/>
    </location>
</feature>
<sequence length="830" mass="87808">MGAVDRTPSPAELLDPLRAAVPLHGRTAELGRLRRWRDSSRGPSLLLLHGPSGVGKTRLAHEAGIVAVVDDADLVPAADLRATLAEHPRLLLIARDAGWWWSAARQRAADLDHTCGELRLDPDPGDFAQACGYYASALGLPAPNPLAGTITGARAPGSADSVFRTAFDLHLAALAEVHGVRGGQVELVRWLVSLDPTAEPPPGRLAEDVLAVALLDERINPERTPGSLQILARAAQRWPHVLHRVGELFTARPELASTATAATLAALPPRAVAAVARRVFDDERFHGDPVTAQLTRVLLDGAGDDPVERAELHGVLSARAALAHLREEAVEAALAEVELCRDLADADPVEHRSALADAVGDLAVRLVAAGRPVDALRASEEAVALCELAAAEDEDCLPRLAAALEQLGLRHAGLGDQSASLLALTEACALQQRLAEHNPALFRMDLARVSHQLAVRAFESGKDGAQATDAAVRRWRRVAADDPRYEPDFARALMSAADLLAPRGHRERARALVDEAIWVLRRLADVNPTAFGPQLATALERLSGLAPPAEVGEAVKAAGEAVLARREHAARGEEGALAALAGSLVGQAALLTGGQRLCASQEAVDIAGRLRGRPAELVVARVGLVRALLCNGRGPEAVSAVDDVLEAVRALPRRVLVAQADRVTDALHALVDDLAGSDRGPTALRLAELVAELWRDLIGHHLGAPVAYAAAVHRVAEHDRPESGRARAAVLLWHLARAPEQLRADRRYADALALHARIAAAGGGAAALEAAHRAATVLRESGAPADLVVGAVDAVVRAHPDPEEARGRLRELGERERFSGRESERARGGR</sequence>
<evidence type="ECO:0000313" key="3">
    <source>
        <dbReference type="Proteomes" id="UP000218505"/>
    </source>
</evidence>
<dbReference type="KEGG" id="apre:CNX65_05425"/>